<dbReference type="EMBL" id="OP079918">
    <property type="protein sequence ID" value="UVD41758.1"/>
    <property type="molecule type" value="Genomic_DNA"/>
</dbReference>
<proteinExistence type="predicted"/>
<accession>A0A976XNG4</accession>
<organism evidence="1 2">
    <name type="scientific">Klebsiella phage KPN7</name>
    <dbReference type="NCBI Taxonomy" id="2972462"/>
    <lineage>
        <taxon>Viruses</taxon>
        <taxon>Duplodnaviria</taxon>
        <taxon>Heunggongvirae</taxon>
        <taxon>Uroviricota</taxon>
        <taxon>Caudoviricetes</taxon>
        <taxon>Autographivirales</taxon>
        <taxon>Autosignataviridae</taxon>
        <taxon>Molineuxvirinae</taxon>
        <taxon>Gansuvirus</taxon>
        <taxon>Gansuvirus KPN7</taxon>
    </lineage>
</organism>
<evidence type="ECO:0000313" key="2">
    <source>
        <dbReference type="Proteomes" id="UP001059123"/>
    </source>
</evidence>
<gene>
    <name evidence="1" type="ORF">KPN7_24</name>
</gene>
<dbReference type="Proteomes" id="UP001059123">
    <property type="component" value="Segment"/>
</dbReference>
<keyword evidence="2" id="KW-1185">Reference proteome</keyword>
<sequence length="107" mass="12642">MSRDILNSLSFEMHYDDFSQTYSAYVYDTVTRELYGKLWVPHYITHNYVRRVQFIRAWIEKNLEEAWPTCESTLNMELRSRRTITSSCGRLTVTESPSLTVTCSRTS</sequence>
<reference evidence="1" key="1">
    <citation type="submission" date="2022-07" db="EMBL/GenBank/DDBJ databases">
        <title>Isolation and characterisation of Klebsiella pneumoniae phages.</title>
        <authorList>
            <person name="Kabwe M."/>
            <person name="Ku H."/>
            <person name="Tucci J."/>
        </authorList>
    </citation>
    <scope>NUCLEOTIDE SEQUENCE</scope>
</reference>
<protein>
    <submittedName>
        <fullName evidence="1">Uncharacterized protein</fullName>
    </submittedName>
</protein>
<evidence type="ECO:0000313" key="1">
    <source>
        <dbReference type="EMBL" id="UVD41758.1"/>
    </source>
</evidence>
<name>A0A976XNG4_9CAUD</name>